<reference evidence="3 4" key="1">
    <citation type="submission" date="2023-07" db="EMBL/GenBank/DDBJ databases">
        <title>Sequencing the genomes of 1000 actinobacteria strains.</title>
        <authorList>
            <person name="Klenk H.-P."/>
        </authorList>
    </citation>
    <scope>NUCLEOTIDE SEQUENCE [LARGE SCALE GENOMIC DNA]</scope>
    <source>
        <strain evidence="3 4">DSM 44709</strain>
    </source>
</reference>
<evidence type="ECO:0000256" key="1">
    <source>
        <dbReference type="ARBA" id="ARBA00023125"/>
    </source>
</evidence>
<evidence type="ECO:0000313" key="4">
    <source>
        <dbReference type="Proteomes" id="UP001240236"/>
    </source>
</evidence>
<dbReference type="Proteomes" id="UP001240236">
    <property type="component" value="Unassembled WGS sequence"/>
</dbReference>
<dbReference type="SMART" id="SM00422">
    <property type="entry name" value="HTH_MERR"/>
    <property type="match status" value="1"/>
</dbReference>
<dbReference type="InterPro" id="IPR029442">
    <property type="entry name" value="GyrI-like"/>
</dbReference>
<keyword evidence="4" id="KW-1185">Reference proteome</keyword>
<proteinExistence type="predicted"/>
<accession>A0AAE3W289</accession>
<dbReference type="Pfam" id="PF13411">
    <property type="entry name" value="MerR_1"/>
    <property type="match status" value="1"/>
</dbReference>
<dbReference type="SUPFAM" id="SSF55136">
    <property type="entry name" value="Probable bacterial effector-binding domain"/>
    <property type="match status" value="1"/>
</dbReference>
<dbReference type="GO" id="GO:0003677">
    <property type="term" value="F:DNA binding"/>
    <property type="evidence" value="ECO:0007669"/>
    <property type="project" value="UniProtKB-KW"/>
</dbReference>
<dbReference type="PANTHER" id="PTHR30204">
    <property type="entry name" value="REDOX-CYCLING DRUG-SENSING TRANSCRIPTIONAL ACTIVATOR SOXR"/>
    <property type="match status" value="1"/>
</dbReference>
<sequence length="273" mass="29579">MFSIGQFAVLGRLSVRMLRHYDAIGLLRPARVDELSGYRYYSAAQLSRLNRIVALKDLGFSLDQVGRIVDERVDAGQLRGMLRLRQAELAERVSADRARLARVAARLRLIESEGQMATEEVVIKDVPAVRVAQLSAPIGGWGPEHISPVLGPLFQDLCTRVETAGIRIVGPGVAHYATTEAGEGSTVFAAVPVPAGTPPHPAFDVLDLPALPAAATVIHRGRPDEIEAAYQTLGAWVEQNGYRGTAPPREVSLEVPEDRAAWVTEVQLPVTRA</sequence>
<dbReference type="GO" id="GO:0003700">
    <property type="term" value="F:DNA-binding transcription factor activity"/>
    <property type="evidence" value="ECO:0007669"/>
    <property type="project" value="InterPro"/>
</dbReference>
<dbReference type="InterPro" id="IPR047057">
    <property type="entry name" value="MerR_fam"/>
</dbReference>
<feature type="domain" description="HTH merR-type" evidence="2">
    <location>
        <begin position="1"/>
        <end position="71"/>
    </location>
</feature>
<evidence type="ECO:0000259" key="2">
    <source>
        <dbReference type="PROSITE" id="PS50937"/>
    </source>
</evidence>
<dbReference type="EMBL" id="JAUSUZ010000001">
    <property type="protein sequence ID" value="MDQ0368578.1"/>
    <property type="molecule type" value="Genomic_DNA"/>
</dbReference>
<evidence type="ECO:0000313" key="3">
    <source>
        <dbReference type="EMBL" id="MDQ0368578.1"/>
    </source>
</evidence>
<dbReference type="Pfam" id="PF06445">
    <property type="entry name" value="GyrI-like"/>
    <property type="match status" value="1"/>
</dbReference>
<dbReference type="Gene3D" id="1.10.1660.10">
    <property type="match status" value="1"/>
</dbReference>
<organism evidence="3 4">
    <name type="scientific">Catenuloplanes indicus</name>
    <dbReference type="NCBI Taxonomy" id="137267"/>
    <lineage>
        <taxon>Bacteria</taxon>
        <taxon>Bacillati</taxon>
        <taxon>Actinomycetota</taxon>
        <taxon>Actinomycetes</taxon>
        <taxon>Micromonosporales</taxon>
        <taxon>Micromonosporaceae</taxon>
        <taxon>Catenuloplanes</taxon>
    </lineage>
</organism>
<comment type="caution">
    <text evidence="3">The sequence shown here is derived from an EMBL/GenBank/DDBJ whole genome shotgun (WGS) entry which is preliminary data.</text>
</comment>
<dbReference type="InterPro" id="IPR011256">
    <property type="entry name" value="Reg_factor_effector_dom_sf"/>
</dbReference>
<dbReference type="PANTHER" id="PTHR30204:SF97">
    <property type="entry name" value="MERR FAMILY REGULATORY PROTEIN"/>
    <property type="match status" value="1"/>
</dbReference>
<dbReference type="Gene3D" id="3.20.80.10">
    <property type="entry name" value="Regulatory factor, effector binding domain"/>
    <property type="match status" value="1"/>
</dbReference>
<gene>
    <name evidence="3" type="ORF">J2S42_005247</name>
</gene>
<name>A0AAE3W289_9ACTN</name>
<dbReference type="SUPFAM" id="SSF46955">
    <property type="entry name" value="Putative DNA-binding domain"/>
    <property type="match status" value="1"/>
</dbReference>
<dbReference type="CDD" id="cd01107">
    <property type="entry name" value="HTH_BmrR"/>
    <property type="match status" value="1"/>
</dbReference>
<dbReference type="RefSeq" id="WP_307243219.1">
    <property type="nucleotide sequence ID" value="NZ_JAUSUZ010000001.1"/>
</dbReference>
<dbReference type="InterPro" id="IPR000551">
    <property type="entry name" value="MerR-type_HTH_dom"/>
</dbReference>
<dbReference type="PROSITE" id="PS50937">
    <property type="entry name" value="HTH_MERR_2"/>
    <property type="match status" value="1"/>
</dbReference>
<dbReference type="SMART" id="SM00871">
    <property type="entry name" value="AraC_E_bind"/>
    <property type="match status" value="1"/>
</dbReference>
<dbReference type="InterPro" id="IPR009061">
    <property type="entry name" value="DNA-bd_dom_put_sf"/>
</dbReference>
<dbReference type="InterPro" id="IPR010499">
    <property type="entry name" value="AraC_E-bd"/>
</dbReference>
<dbReference type="AlphaFoldDB" id="A0AAE3W289"/>
<keyword evidence="1 3" id="KW-0238">DNA-binding</keyword>
<protein>
    <submittedName>
        <fullName evidence="3">DNA-binding transcriptional MerR regulator</fullName>
    </submittedName>
</protein>